<evidence type="ECO:0000313" key="3">
    <source>
        <dbReference type="Proteomes" id="UP000694864"/>
    </source>
</evidence>
<gene>
    <name evidence="4" type="primary">LOC104704229</name>
</gene>
<keyword evidence="3" id="KW-1185">Reference proteome</keyword>
<dbReference type="PANTHER" id="PTHR33116:SF80">
    <property type="entry name" value="REVERSE TRANSCRIPTASE ZINC-BINDING DOMAIN-CONTAINING PROTEIN"/>
    <property type="match status" value="1"/>
</dbReference>
<evidence type="ECO:0000259" key="1">
    <source>
        <dbReference type="Pfam" id="PF00078"/>
    </source>
</evidence>
<reference evidence="3" key="1">
    <citation type="journal article" date="2014" name="Nat. Commun.">
        <title>The emerging biofuel crop Camelina sativa retains a highly undifferentiated hexaploid genome structure.</title>
        <authorList>
            <person name="Kagale S."/>
            <person name="Koh C."/>
            <person name="Nixon J."/>
            <person name="Bollina V."/>
            <person name="Clarke W.E."/>
            <person name="Tuteja R."/>
            <person name="Spillane C."/>
            <person name="Robinson S.J."/>
            <person name="Links M.G."/>
            <person name="Clarke C."/>
            <person name="Higgins E.E."/>
            <person name="Huebert T."/>
            <person name="Sharpe A.G."/>
            <person name="Parkin I.A."/>
        </authorList>
    </citation>
    <scope>NUCLEOTIDE SEQUENCE [LARGE SCALE GENOMIC DNA]</scope>
    <source>
        <strain evidence="3">cv. DH55</strain>
    </source>
</reference>
<evidence type="ECO:0000259" key="2">
    <source>
        <dbReference type="Pfam" id="PF13966"/>
    </source>
</evidence>
<proteinExistence type="predicted"/>
<sequence length="941" mass="107670">MVSCLVKLPFITKELVVSIVYASSTSSDYRKELWTELQEFAVSPHCLNKPWLVLGDFNQILYPHEHSNPSFVTSTRGMRDLSQCLLNSGLSDLPYHGNTFTWSNKHEVDPIAKKLDRILMNDVWFQEHPLSLGVFGEPGFSDHSPCCVFLDTMKPKPRKPSKFLSLLNNNPEFANLLSTWWNAVTYDCSKMLNVSKKLKELKSIIKDFSKLNYSNLEMRTAEAYEELLSSQQILLSTNSPQVVQLEKEAHTKWSTLAKVEESYLLQKSRICWLEDGDRNSKFFYLVVASRLAQNQILYLLDEQDQIVDSEQGIRKLAVDFYTRLLGSKGYSRPSMVEEIQGILPQRCSEAVVQLLDSRVTAEDIKTVLFSLPTNKSPGPDGYCAEFFTAKWSIVGKDIVAAVTEFFTTVPNASKMTDFRPISCCNTIYKVISKILAQRLKAVLLELISNTQSAFISGRLLVKNVLLATELVQGYNQVNISERGMLKVDLKKAFDSEPKDYDKVTQCPLIYLLSQWSYQLSPAEFTHISGLEMNRAKTDLFLDGVNHLESNQIASLGFNLGSLPIRYLGLPLMHRKLRIADYRPLIESVTAKFSSWSVRALSYAGRKELISTVIYGTVTFWVSAFILPKGCLKTIESLCSRFLWNGDITRKANAKVSWTTLCLPKEDGVLRFWDFSQWNRNLMLKLIWRLFSARDSLLAEWIRNNKIKDAVFWSNDEKKPNSWTWKSLLHLRPLAIQFIRCKLGSGTTASFWYNWWTPLGPLIRLFGHSGPSQTGIPLTGSVAQACSSSGWCLRPARSPQAELLHIQLSTITEPTSTSEEDSFVWSIEDTKYDCFNTKKTWETIRHMQHPLPWTPHVWYRGAVLRHAFLMWLTHLDRLPTRTRLASWGMQVDTTACCVCDTHPEIRDHLFLHCDVSEDIWLEVTRRLGYSPFVFHTWDAFSA</sequence>
<dbReference type="Pfam" id="PF13966">
    <property type="entry name" value="zf-RVT"/>
    <property type="match status" value="1"/>
</dbReference>
<reference evidence="4" key="2">
    <citation type="submission" date="2025-08" db="UniProtKB">
        <authorList>
            <consortium name="RefSeq"/>
        </authorList>
    </citation>
    <scope>IDENTIFICATION</scope>
    <source>
        <tissue evidence="4">Leaf</tissue>
    </source>
</reference>
<name>A0ABM0T019_CAMSA</name>
<dbReference type="Pfam" id="PF00078">
    <property type="entry name" value="RVT_1"/>
    <property type="match status" value="1"/>
</dbReference>
<dbReference type="GeneID" id="104704229"/>
<dbReference type="Gene3D" id="3.60.10.10">
    <property type="entry name" value="Endonuclease/exonuclease/phosphatase"/>
    <property type="match status" value="1"/>
</dbReference>
<accession>A0ABM0T019</accession>
<dbReference type="InterPro" id="IPR026960">
    <property type="entry name" value="RVT-Znf"/>
</dbReference>
<feature type="domain" description="Reverse transcriptase zinc-binding" evidence="2">
    <location>
        <begin position="834"/>
        <end position="919"/>
    </location>
</feature>
<dbReference type="SUPFAM" id="SSF56219">
    <property type="entry name" value="DNase I-like"/>
    <property type="match status" value="1"/>
</dbReference>
<dbReference type="InterPro" id="IPR036691">
    <property type="entry name" value="Endo/exonu/phosph_ase_sf"/>
</dbReference>
<feature type="domain" description="Reverse transcriptase" evidence="1">
    <location>
        <begin position="413"/>
        <end position="495"/>
    </location>
</feature>
<evidence type="ECO:0000313" key="4">
    <source>
        <dbReference type="RefSeq" id="XP_010418651.1"/>
    </source>
</evidence>
<dbReference type="RefSeq" id="XP_010418651.1">
    <property type="nucleotide sequence ID" value="XM_010420349.1"/>
</dbReference>
<dbReference type="Proteomes" id="UP000694864">
    <property type="component" value="Chromosome 7"/>
</dbReference>
<organism evidence="3 4">
    <name type="scientific">Camelina sativa</name>
    <name type="common">False flax</name>
    <name type="synonym">Myagrum sativum</name>
    <dbReference type="NCBI Taxonomy" id="90675"/>
    <lineage>
        <taxon>Eukaryota</taxon>
        <taxon>Viridiplantae</taxon>
        <taxon>Streptophyta</taxon>
        <taxon>Embryophyta</taxon>
        <taxon>Tracheophyta</taxon>
        <taxon>Spermatophyta</taxon>
        <taxon>Magnoliopsida</taxon>
        <taxon>eudicotyledons</taxon>
        <taxon>Gunneridae</taxon>
        <taxon>Pentapetalae</taxon>
        <taxon>rosids</taxon>
        <taxon>malvids</taxon>
        <taxon>Brassicales</taxon>
        <taxon>Brassicaceae</taxon>
        <taxon>Camelineae</taxon>
        <taxon>Camelina</taxon>
    </lineage>
</organism>
<dbReference type="InterPro" id="IPR000477">
    <property type="entry name" value="RT_dom"/>
</dbReference>
<dbReference type="PANTHER" id="PTHR33116">
    <property type="entry name" value="REVERSE TRANSCRIPTASE ZINC-BINDING DOMAIN-CONTAINING PROTEIN-RELATED-RELATED"/>
    <property type="match status" value="1"/>
</dbReference>
<protein>
    <submittedName>
        <fullName evidence="4">Uncharacterized protein LOC104704229</fullName>
    </submittedName>
</protein>